<evidence type="ECO:0000313" key="2">
    <source>
        <dbReference type="Proteomes" id="UP001341840"/>
    </source>
</evidence>
<name>A0ABU6YEB2_9FABA</name>
<gene>
    <name evidence="1" type="ORF">PIB30_044842</name>
</gene>
<evidence type="ECO:0000313" key="1">
    <source>
        <dbReference type="EMBL" id="MED6208414.1"/>
    </source>
</evidence>
<dbReference type="Proteomes" id="UP001341840">
    <property type="component" value="Unassembled WGS sequence"/>
</dbReference>
<sequence>MLGTNAEEPSTKRSCHQVKEVSRIPLAELNTGTPPSVITFNGTVNVSAESTILSNQQGG</sequence>
<accession>A0ABU6YEB2</accession>
<dbReference type="EMBL" id="JASCZI010241925">
    <property type="protein sequence ID" value="MED6208414.1"/>
    <property type="molecule type" value="Genomic_DNA"/>
</dbReference>
<comment type="caution">
    <text evidence="1">The sequence shown here is derived from an EMBL/GenBank/DDBJ whole genome shotgun (WGS) entry which is preliminary data.</text>
</comment>
<organism evidence="1 2">
    <name type="scientific">Stylosanthes scabra</name>
    <dbReference type="NCBI Taxonomy" id="79078"/>
    <lineage>
        <taxon>Eukaryota</taxon>
        <taxon>Viridiplantae</taxon>
        <taxon>Streptophyta</taxon>
        <taxon>Embryophyta</taxon>
        <taxon>Tracheophyta</taxon>
        <taxon>Spermatophyta</taxon>
        <taxon>Magnoliopsida</taxon>
        <taxon>eudicotyledons</taxon>
        <taxon>Gunneridae</taxon>
        <taxon>Pentapetalae</taxon>
        <taxon>rosids</taxon>
        <taxon>fabids</taxon>
        <taxon>Fabales</taxon>
        <taxon>Fabaceae</taxon>
        <taxon>Papilionoideae</taxon>
        <taxon>50 kb inversion clade</taxon>
        <taxon>dalbergioids sensu lato</taxon>
        <taxon>Dalbergieae</taxon>
        <taxon>Pterocarpus clade</taxon>
        <taxon>Stylosanthes</taxon>
    </lineage>
</organism>
<reference evidence="1 2" key="1">
    <citation type="journal article" date="2023" name="Plants (Basel)">
        <title>Bridging the Gap: Combining Genomics and Transcriptomics Approaches to Understand Stylosanthes scabra, an Orphan Legume from the Brazilian Caatinga.</title>
        <authorList>
            <person name="Ferreira-Neto J.R.C."/>
            <person name="da Silva M.D."/>
            <person name="Binneck E."/>
            <person name="de Melo N.F."/>
            <person name="da Silva R.H."/>
            <person name="de Melo A.L.T.M."/>
            <person name="Pandolfi V."/>
            <person name="Bustamante F.O."/>
            <person name="Brasileiro-Vidal A.C."/>
            <person name="Benko-Iseppon A.M."/>
        </authorList>
    </citation>
    <scope>NUCLEOTIDE SEQUENCE [LARGE SCALE GENOMIC DNA]</scope>
    <source>
        <tissue evidence="1">Leaves</tissue>
    </source>
</reference>
<proteinExistence type="predicted"/>
<keyword evidence="2" id="KW-1185">Reference proteome</keyword>
<protein>
    <submittedName>
        <fullName evidence="1">Uncharacterized protein</fullName>
    </submittedName>
</protein>